<comment type="cofactor">
    <cofactor evidence="1">
        <name>Mg(2+)</name>
        <dbReference type="ChEBI" id="CHEBI:18420"/>
    </cofactor>
</comment>
<evidence type="ECO:0000256" key="6">
    <source>
        <dbReference type="ARBA" id="ARBA00022723"/>
    </source>
</evidence>
<comment type="catalytic activity">
    <reaction evidence="10">
        <text>L-threonyl-[protein] + FAD = FMN-L-threonyl-[protein] + AMP + H(+)</text>
        <dbReference type="Rhea" id="RHEA:36847"/>
        <dbReference type="Rhea" id="RHEA-COMP:11060"/>
        <dbReference type="Rhea" id="RHEA-COMP:11061"/>
        <dbReference type="ChEBI" id="CHEBI:15378"/>
        <dbReference type="ChEBI" id="CHEBI:30013"/>
        <dbReference type="ChEBI" id="CHEBI:57692"/>
        <dbReference type="ChEBI" id="CHEBI:74257"/>
        <dbReference type="ChEBI" id="CHEBI:456215"/>
        <dbReference type="EC" id="2.7.1.180"/>
    </reaction>
</comment>
<evidence type="ECO:0000313" key="12">
    <source>
        <dbReference type="EMBL" id="KGM87178.1"/>
    </source>
</evidence>
<keyword evidence="5" id="KW-0808">Transferase</keyword>
<organism evidence="12 13">
    <name type="scientific">Roseovarius mucosus DSM 17069</name>
    <dbReference type="NCBI Taxonomy" id="1288298"/>
    <lineage>
        <taxon>Bacteria</taxon>
        <taxon>Pseudomonadati</taxon>
        <taxon>Pseudomonadota</taxon>
        <taxon>Alphaproteobacteria</taxon>
        <taxon>Rhodobacterales</taxon>
        <taxon>Roseobacteraceae</taxon>
        <taxon>Roseovarius</taxon>
    </lineage>
</organism>
<feature type="signal peptide" evidence="11">
    <location>
        <begin position="1"/>
        <end position="24"/>
    </location>
</feature>
<evidence type="ECO:0000256" key="8">
    <source>
        <dbReference type="ARBA" id="ARBA00022842"/>
    </source>
</evidence>
<evidence type="ECO:0000256" key="5">
    <source>
        <dbReference type="ARBA" id="ARBA00022679"/>
    </source>
</evidence>
<evidence type="ECO:0000256" key="9">
    <source>
        <dbReference type="ARBA" id="ARBA00031306"/>
    </source>
</evidence>
<dbReference type="HOGENOM" id="CLU_044403_2_0_5"/>
<evidence type="ECO:0000313" key="13">
    <source>
        <dbReference type="Proteomes" id="UP000030021"/>
    </source>
</evidence>
<protein>
    <recommendedName>
        <fullName evidence="3">FAD:protein FMN transferase</fullName>
        <ecNumber evidence="2">2.7.1.180</ecNumber>
    </recommendedName>
    <alternativeName>
        <fullName evidence="9">Flavin transferase</fullName>
    </alternativeName>
</protein>
<comment type="caution">
    <text evidence="12">The sequence shown here is derived from an EMBL/GenBank/DDBJ whole genome shotgun (WGS) entry which is preliminary data.</text>
</comment>
<dbReference type="RefSeq" id="WP_037269523.1">
    <property type="nucleotide sequence ID" value="NZ_KN293975.1"/>
</dbReference>
<dbReference type="PANTHER" id="PTHR30040">
    <property type="entry name" value="THIAMINE BIOSYNTHESIS LIPOPROTEIN APBE"/>
    <property type="match status" value="1"/>
</dbReference>
<gene>
    <name evidence="12" type="ORF">rosmuc_03481</name>
</gene>
<feature type="chain" id="PRO_5039899207" description="FAD:protein FMN transferase" evidence="11">
    <location>
        <begin position="25"/>
        <end position="295"/>
    </location>
</feature>
<keyword evidence="6" id="KW-0479">Metal-binding</keyword>
<dbReference type="Gene3D" id="3.10.520.10">
    <property type="entry name" value="ApbE-like domains"/>
    <property type="match status" value="1"/>
</dbReference>
<dbReference type="OrthoDB" id="9778595at2"/>
<keyword evidence="4" id="KW-0285">Flavoprotein</keyword>
<evidence type="ECO:0000256" key="7">
    <source>
        <dbReference type="ARBA" id="ARBA00022827"/>
    </source>
</evidence>
<evidence type="ECO:0000256" key="1">
    <source>
        <dbReference type="ARBA" id="ARBA00001946"/>
    </source>
</evidence>
<dbReference type="InterPro" id="IPR006311">
    <property type="entry name" value="TAT_signal"/>
</dbReference>
<keyword evidence="7" id="KW-0274">FAD</keyword>
<name>A0A0A0HM16_9RHOB</name>
<dbReference type="GO" id="GO:0016740">
    <property type="term" value="F:transferase activity"/>
    <property type="evidence" value="ECO:0007669"/>
    <property type="project" value="UniProtKB-KW"/>
</dbReference>
<evidence type="ECO:0000256" key="2">
    <source>
        <dbReference type="ARBA" id="ARBA00011955"/>
    </source>
</evidence>
<dbReference type="PROSITE" id="PS51318">
    <property type="entry name" value="TAT"/>
    <property type="match status" value="1"/>
</dbReference>
<dbReference type="STRING" id="215743.ROSMUCSMR3_00627"/>
<dbReference type="eggNOG" id="COG1477">
    <property type="taxonomic scope" value="Bacteria"/>
</dbReference>
<dbReference type="EMBL" id="AONH01000016">
    <property type="protein sequence ID" value="KGM87178.1"/>
    <property type="molecule type" value="Genomic_DNA"/>
</dbReference>
<evidence type="ECO:0000256" key="4">
    <source>
        <dbReference type="ARBA" id="ARBA00022630"/>
    </source>
</evidence>
<accession>A0A0A0HM16</accession>
<dbReference type="Pfam" id="PF02424">
    <property type="entry name" value="ApbE"/>
    <property type="match status" value="1"/>
</dbReference>
<keyword evidence="11" id="KW-0732">Signal</keyword>
<dbReference type="GO" id="GO:0046872">
    <property type="term" value="F:metal ion binding"/>
    <property type="evidence" value="ECO:0007669"/>
    <property type="project" value="UniProtKB-KW"/>
</dbReference>
<keyword evidence="8" id="KW-0460">Magnesium</keyword>
<dbReference type="EC" id="2.7.1.180" evidence="2"/>
<dbReference type="PATRIC" id="fig|1288298.3.peg.3491"/>
<dbReference type="InterPro" id="IPR024932">
    <property type="entry name" value="ApbE"/>
</dbReference>
<evidence type="ECO:0000256" key="10">
    <source>
        <dbReference type="ARBA" id="ARBA00048540"/>
    </source>
</evidence>
<dbReference type="Proteomes" id="UP000030021">
    <property type="component" value="Unassembled WGS sequence"/>
</dbReference>
<dbReference type="PANTHER" id="PTHR30040:SF2">
    <property type="entry name" value="FAD:PROTEIN FMN TRANSFERASE"/>
    <property type="match status" value="1"/>
</dbReference>
<dbReference type="SUPFAM" id="SSF143631">
    <property type="entry name" value="ApbE-like"/>
    <property type="match status" value="1"/>
</dbReference>
<evidence type="ECO:0000256" key="11">
    <source>
        <dbReference type="SAM" id="SignalP"/>
    </source>
</evidence>
<evidence type="ECO:0000256" key="3">
    <source>
        <dbReference type="ARBA" id="ARBA00016337"/>
    </source>
</evidence>
<keyword evidence="12" id="KW-0449">Lipoprotein</keyword>
<reference evidence="12 13" key="1">
    <citation type="submission" date="2013-01" db="EMBL/GenBank/DDBJ databases">
        <authorList>
            <person name="Fiebig A."/>
            <person name="Goeker M."/>
            <person name="Klenk H.-P.P."/>
        </authorList>
    </citation>
    <scope>NUCLEOTIDE SEQUENCE [LARGE SCALE GENOMIC DNA]</scope>
    <source>
        <strain evidence="12 13">DSM 17069</strain>
    </source>
</reference>
<sequence length="295" mass="31649">MTTTRRRFLSMTAAALAVPSTALAAQSAHWQGRAMGAPARLAVAGLSPDEARPVFAALEVELERLEQIFSLFRPDSSLSWLNRSGRLVAPPSELLDVLVLSDRLYQASGGVFDPTVLPLLEAGTFGRARAKVFGLIGWDKVNIDPREISFASEGMALTLNGVAQGYINDKIAALLRAHGLNDVMLDMGELQGIGQCPLRRPWQARIFATDGAYEDHITLRNRAVSTTRPFGGLRPGRCGHVVAASGQRPYHSIVTVSAPSAAVADGLSTALALIPRNKTLGVVAQFEGARIEMIR</sequence>
<dbReference type="AlphaFoldDB" id="A0A0A0HM16"/>
<dbReference type="InterPro" id="IPR003374">
    <property type="entry name" value="ApbE-like_sf"/>
</dbReference>
<proteinExistence type="predicted"/>